<feature type="region of interest" description="Disordered" evidence="2">
    <location>
        <begin position="1"/>
        <end position="26"/>
    </location>
</feature>
<dbReference type="Gene3D" id="1.20.1390.10">
    <property type="entry name" value="PWI domain"/>
    <property type="match status" value="1"/>
</dbReference>
<keyword evidence="1" id="KW-0507">mRNA processing</keyword>
<dbReference type="GO" id="GO:0006397">
    <property type="term" value="P:mRNA processing"/>
    <property type="evidence" value="ECO:0007669"/>
    <property type="project" value="UniProtKB-KW"/>
</dbReference>
<dbReference type="InterPro" id="IPR052225">
    <property type="entry name" value="Ser/Arg_repetitive_matrix"/>
</dbReference>
<dbReference type="InterPro" id="IPR036483">
    <property type="entry name" value="PWI_dom_sf"/>
</dbReference>
<reference evidence="4 5" key="1">
    <citation type="journal article" date="2018" name="Nat. Ecol. Evol.">
        <title>Pezizomycetes genomes reveal the molecular basis of ectomycorrhizal truffle lifestyle.</title>
        <authorList>
            <person name="Murat C."/>
            <person name="Payen T."/>
            <person name="Noel B."/>
            <person name="Kuo A."/>
            <person name="Morin E."/>
            <person name="Chen J."/>
            <person name="Kohler A."/>
            <person name="Krizsan K."/>
            <person name="Balestrini R."/>
            <person name="Da Silva C."/>
            <person name="Montanini B."/>
            <person name="Hainaut M."/>
            <person name="Levati E."/>
            <person name="Barry K.W."/>
            <person name="Belfiori B."/>
            <person name="Cichocki N."/>
            <person name="Clum A."/>
            <person name="Dockter R.B."/>
            <person name="Fauchery L."/>
            <person name="Guy J."/>
            <person name="Iotti M."/>
            <person name="Le Tacon F."/>
            <person name="Lindquist E.A."/>
            <person name="Lipzen A."/>
            <person name="Malagnac F."/>
            <person name="Mello A."/>
            <person name="Molinier V."/>
            <person name="Miyauchi S."/>
            <person name="Poulain J."/>
            <person name="Riccioni C."/>
            <person name="Rubini A."/>
            <person name="Sitrit Y."/>
            <person name="Splivallo R."/>
            <person name="Traeger S."/>
            <person name="Wang M."/>
            <person name="Zifcakova L."/>
            <person name="Wipf D."/>
            <person name="Zambonelli A."/>
            <person name="Paolocci F."/>
            <person name="Nowrousian M."/>
            <person name="Ottonello S."/>
            <person name="Baldrian P."/>
            <person name="Spatafora J.W."/>
            <person name="Henrissat B."/>
            <person name="Nagy L.G."/>
            <person name="Aury J.M."/>
            <person name="Wincker P."/>
            <person name="Grigoriev I.V."/>
            <person name="Bonfante P."/>
            <person name="Martin F.M."/>
        </authorList>
    </citation>
    <scope>NUCLEOTIDE SEQUENCE [LARGE SCALE GENOMIC DNA]</scope>
    <source>
        <strain evidence="4 5">ATCC MYA-4762</strain>
    </source>
</reference>
<sequence length="165" mass="18833">MPDVDVCHPLSPANPPPLPQNPYAPNGAPASTLTLHYLQQKVLRSIKGPPEYAKKVDMQKVNLEVMKQWISTRIVEILGTEDDVVIDYAFSLLEQRMPDPKYIQYQLTGFLEKDTPAFCKQLWSLLLSAQDSKTGVPQELLEAKKEELRLEKVRRHSHPTKPYNL</sequence>
<dbReference type="InParanoid" id="A0A3N4LED5"/>
<proteinExistence type="predicted"/>
<dbReference type="PANTHER" id="PTHR23148">
    <property type="entry name" value="SERINE/ARGININE REGULATED NUCLEAR MATRIX PROTEIN"/>
    <property type="match status" value="1"/>
</dbReference>
<evidence type="ECO:0000256" key="1">
    <source>
        <dbReference type="ARBA" id="ARBA00022664"/>
    </source>
</evidence>
<dbReference type="SMART" id="SM00311">
    <property type="entry name" value="PWI"/>
    <property type="match status" value="1"/>
</dbReference>
<name>A0A3N4LED5_9PEZI</name>
<evidence type="ECO:0000313" key="4">
    <source>
        <dbReference type="EMBL" id="RPB19822.1"/>
    </source>
</evidence>
<protein>
    <submittedName>
        <fullName evidence="4">PWI domain-containing protein</fullName>
    </submittedName>
</protein>
<dbReference type="EMBL" id="ML121582">
    <property type="protein sequence ID" value="RPB19822.1"/>
    <property type="molecule type" value="Genomic_DNA"/>
</dbReference>
<dbReference type="STRING" id="1051890.A0A3N4LED5"/>
<dbReference type="Pfam" id="PF01480">
    <property type="entry name" value="PWI"/>
    <property type="match status" value="1"/>
</dbReference>
<organism evidence="4 5">
    <name type="scientific">Terfezia boudieri ATCC MYA-4762</name>
    <dbReference type="NCBI Taxonomy" id="1051890"/>
    <lineage>
        <taxon>Eukaryota</taxon>
        <taxon>Fungi</taxon>
        <taxon>Dikarya</taxon>
        <taxon>Ascomycota</taxon>
        <taxon>Pezizomycotina</taxon>
        <taxon>Pezizomycetes</taxon>
        <taxon>Pezizales</taxon>
        <taxon>Pezizaceae</taxon>
        <taxon>Terfezia</taxon>
    </lineage>
</organism>
<evidence type="ECO:0000259" key="3">
    <source>
        <dbReference type="PROSITE" id="PS51025"/>
    </source>
</evidence>
<dbReference type="GO" id="GO:0003723">
    <property type="term" value="F:RNA binding"/>
    <property type="evidence" value="ECO:0007669"/>
    <property type="project" value="TreeGrafter"/>
</dbReference>
<dbReference type="PANTHER" id="PTHR23148:SF0">
    <property type="entry name" value="SERINE_ARGININE REPETITIVE MATRIX PROTEIN 1"/>
    <property type="match status" value="1"/>
</dbReference>
<dbReference type="GO" id="GO:0048024">
    <property type="term" value="P:regulation of mRNA splicing, via spliceosome"/>
    <property type="evidence" value="ECO:0007669"/>
    <property type="project" value="TreeGrafter"/>
</dbReference>
<dbReference type="OrthoDB" id="163257at2759"/>
<gene>
    <name evidence="4" type="ORF">L211DRAFT_793427</name>
</gene>
<dbReference type="GO" id="GO:0005681">
    <property type="term" value="C:spliceosomal complex"/>
    <property type="evidence" value="ECO:0007669"/>
    <property type="project" value="TreeGrafter"/>
</dbReference>
<dbReference type="InterPro" id="IPR002483">
    <property type="entry name" value="PWI_dom"/>
</dbReference>
<dbReference type="SUPFAM" id="SSF101233">
    <property type="entry name" value="PWI domain"/>
    <property type="match status" value="1"/>
</dbReference>
<feature type="compositionally biased region" description="Pro residues" evidence="2">
    <location>
        <begin position="12"/>
        <end position="22"/>
    </location>
</feature>
<accession>A0A3N4LED5</accession>
<evidence type="ECO:0000256" key="2">
    <source>
        <dbReference type="SAM" id="MobiDB-lite"/>
    </source>
</evidence>
<dbReference type="AlphaFoldDB" id="A0A3N4LED5"/>
<dbReference type="Proteomes" id="UP000267821">
    <property type="component" value="Unassembled WGS sequence"/>
</dbReference>
<evidence type="ECO:0000313" key="5">
    <source>
        <dbReference type="Proteomes" id="UP000267821"/>
    </source>
</evidence>
<keyword evidence="5" id="KW-1185">Reference proteome</keyword>
<feature type="domain" description="PWI" evidence="3">
    <location>
        <begin position="45"/>
        <end position="143"/>
    </location>
</feature>
<dbReference type="PROSITE" id="PS51025">
    <property type="entry name" value="PWI"/>
    <property type="match status" value="1"/>
</dbReference>